<keyword evidence="1" id="KW-0472">Membrane</keyword>
<accession>A0A1F5DP96</accession>
<feature type="transmembrane region" description="Helical" evidence="1">
    <location>
        <begin position="75"/>
        <end position="94"/>
    </location>
</feature>
<dbReference type="EMBL" id="MEZT01000008">
    <property type="protein sequence ID" value="OGD56999.1"/>
    <property type="molecule type" value="Genomic_DNA"/>
</dbReference>
<proteinExistence type="predicted"/>
<dbReference type="AlphaFoldDB" id="A0A1F5DP96"/>
<organism evidence="2 3">
    <name type="scientific">Candidatus Berkelbacteria bacterium RBG_13_40_8</name>
    <dbReference type="NCBI Taxonomy" id="1797467"/>
    <lineage>
        <taxon>Bacteria</taxon>
        <taxon>Candidatus Berkelbacteria</taxon>
    </lineage>
</organism>
<comment type="caution">
    <text evidence="2">The sequence shown here is derived from an EMBL/GenBank/DDBJ whole genome shotgun (WGS) entry which is preliminary data.</text>
</comment>
<name>A0A1F5DP96_9BACT</name>
<evidence type="ECO:0000313" key="3">
    <source>
        <dbReference type="Proteomes" id="UP000178764"/>
    </source>
</evidence>
<dbReference type="Proteomes" id="UP000178764">
    <property type="component" value="Unassembled WGS sequence"/>
</dbReference>
<evidence type="ECO:0000313" key="2">
    <source>
        <dbReference type="EMBL" id="OGD56999.1"/>
    </source>
</evidence>
<reference evidence="2 3" key="1">
    <citation type="journal article" date="2016" name="Nat. Commun.">
        <title>Thousands of microbial genomes shed light on interconnected biogeochemical processes in an aquifer system.</title>
        <authorList>
            <person name="Anantharaman K."/>
            <person name="Brown C.T."/>
            <person name="Hug L.A."/>
            <person name="Sharon I."/>
            <person name="Castelle C.J."/>
            <person name="Probst A.J."/>
            <person name="Thomas B.C."/>
            <person name="Singh A."/>
            <person name="Wilkins M.J."/>
            <person name="Karaoz U."/>
            <person name="Brodie E.L."/>
            <person name="Williams K.H."/>
            <person name="Hubbard S.S."/>
            <person name="Banfield J.F."/>
        </authorList>
    </citation>
    <scope>NUCLEOTIDE SEQUENCE [LARGE SCALE GENOMIC DNA]</scope>
</reference>
<keyword evidence="1" id="KW-0812">Transmembrane</keyword>
<keyword evidence="1" id="KW-1133">Transmembrane helix</keyword>
<feature type="transmembrane region" description="Helical" evidence="1">
    <location>
        <begin position="9"/>
        <end position="28"/>
    </location>
</feature>
<protein>
    <submittedName>
        <fullName evidence="2">Uncharacterized protein</fullName>
    </submittedName>
</protein>
<evidence type="ECO:0000256" key="1">
    <source>
        <dbReference type="SAM" id="Phobius"/>
    </source>
</evidence>
<gene>
    <name evidence="2" type="ORF">A2V71_02645</name>
</gene>
<feature type="transmembrane region" description="Helical" evidence="1">
    <location>
        <begin position="40"/>
        <end position="63"/>
    </location>
</feature>
<feature type="transmembrane region" description="Helical" evidence="1">
    <location>
        <begin position="100"/>
        <end position="116"/>
    </location>
</feature>
<sequence>MKRPLWWKILQIIGGVCILSVIPLIYLASPRYHLISKEIVPIYANLGIFGFGWAFGSALSTFLNGIRAKRRKIPSYFQMLGLVIGILVLSIIFFTPWHNILVFFGSTLFYFFLWQMKPEAIKPKETA</sequence>